<sequence length="172" mass="19450">MSLNWFKKNSVVEDERIVNLKNKLYKEVYVLIMVICSISVIIKSFMQPEAESVWLEMLIIVGGSLYFGIRSVGLGIYSDEVEVHDQRSKISFSKRTAIWGLIIGVILALYFGIRSAVLYGNGNSATEIKYFLSVFIFSLIIYIPLFVGVNIVTHYGANKMSQKMSKDDDLDA</sequence>
<proteinExistence type="predicted"/>
<comment type="caution">
    <text evidence="2">The sequence shown here is derived from an EMBL/GenBank/DDBJ whole genome shotgun (WGS) entry which is preliminary data.</text>
</comment>
<keyword evidence="3" id="KW-1185">Reference proteome</keyword>
<dbReference type="Proteomes" id="UP000036932">
    <property type="component" value="Unassembled WGS sequence"/>
</dbReference>
<organism evidence="2 3">
    <name type="scientific">Paenibacillus solani</name>
    <dbReference type="NCBI Taxonomy" id="1705565"/>
    <lineage>
        <taxon>Bacteria</taxon>
        <taxon>Bacillati</taxon>
        <taxon>Bacillota</taxon>
        <taxon>Bacilli</taxon>
        <taxon>Bacillales</taxon>
        <taxon>Paenibacillaceae</taxon>
        <taxon>Paenibacillus</taxon>
    </lineage>
</organism>
<dbReference type="OrthoDB" id="2656129at2"/>
<feature type="transmembrane region" description="Helical" evidence="1">
    <location>
        <begin position="98"/>
        <end position="118"/>
    </location>
</feature>
<protein>
    <submittedName>
        <fullName evidence="2">Uncharacterized protein</fullName>
    </submittedName>
</protein>
<feature type="transmembrane region" description="Helical" evidence="1">
    <location>
        <begin position="28"/>
        <end position="46"/>
    </location>
</feature>
<dbReference type="PATRIC" id="fig|1705565.3.peg.2188"/>
<dbReference type="RefSeq" id="WP_054401027.1">
    <property type="nucleotide sequence ID" value="NZ_LIUT01000001.1"/>
</dbReference>
<keyword evidence="1" id="KW-1133">Transmembrane helix</keyword>
<gene>
    <name evidence="2" type="ORF">AM231_01670</name>
</gene>
<evidence type="ECO:0000313" key="2">
    <source>
        <dbReference type="EMBL" id="KOR87972.1"/>
    </source>
</evidence>
<reference evidence="3" key="1">
    <citation type="submission" date="2015-08" db="EMBL/GenBank/DDBJ databases">
        <title>Genome sequencing project for genomic taxonomy and phylogenomics of Bacillus-like bacteria.</title>
        <authorList>
            <person name="Liu B."/>
            <person name="Wang J."/>
            <person name="Zhu Y."/>
            <person name="Liu G."/>
            <person name="Chen Q."/>
            <person name="Chen Z."/>
            <person name="Lan J."/>
            <person name="Che J."/>
            <person name="Ge C."/>
            <person name="Shi H."/>
            <person name="Pan Z."/>
            <person name="Liu X."/>
        </authorList>
    </citation>
    <scope>NUCLEOTIDE SEQUENCE [LARGE SCALE GENOMIC DNA]</scope>
    <source>
        <strain evidence="3">FJAT-22460</strain>
    </source>
</reference>
<evidence type="ECO:0000313" key="3">
    <source>
        <dbReference type="Proteomes" id="UP000036932"/>
    </source>
</evidence>
<dbReference type="Pfam" id="PF20563">
    <property type="entry name" value="DUF6773"/>
    <property type="match status" value="1"/>
</dbReference>
<feature type="transmembrane region" description="Helical" evidence="1">
    <location>
        <begin position="130"/>
        <end position="157"/>
    </location>
</feature>
<evidence type="ECO:0000256" key="1">
    <source>
        <dbReference type="SAM" id="Phobius"/>
    </source>
</evidence>
<dbReference type="InterPro" id="IPR046664">
    <property type="entry name" value="DUF6773"/>
</dbReference>
<name>A0A0M1P0R8_9BACL</name>
<dbReference type="EMBL" id="LIUT01000001">
    <property type="protein sequence ID" value="KOR87972.1"/>
    <property type="molecule type" value="Genomic_DNA"/>
</dbReference>
<feature type="transmembrane region" description="Helical" evidence="1">
    <location>
        <begin position="58"/>
        <end position="77"/>
    </location>
</feature>
<dbReference type="AlphaFoldDB" id="A0A0M1P0R8"/>
<keyword evidence="1" id="KW-0472">Membrane</keyword>
<accession>A0A0M1P0R8</accession>
<keyword evidence="1" id="KW-0812">Transmembrane</keyword>